<gene>
    <name evidence="1" type="ORF">BDV41DRAFT_577631</name>
</gene>
<sequence length="100" mass="10842">MTSILVGLAVGNGTGSELAAVFEHVIQALATPFGLHIAFVRPPRNYHSYSSLLAINDTDAVTKETIIDAAEYHKFCEHAIDAGVSAIFYTSISSLYMVFY</sequence>
<evidence type="ECO:0000313" key="1">
    <source>
        <dbReference type="EMBL" id="KAE8312442.1"/>
    </source>
</evidence>
<protein>
    <recommendedName>
        <fullName evidence="3">NmrA-like domain-containing protein</fullName>
    </recommendedName>
</protein>
<reference evidence="2" key="1">
    <citation type="submission" date="2019-04" db="EMBL/GenBank/DDBJ databases">
        <title>Friends and foes A comparative genomics studyof 23 Aspergillus species from section Flavi.</title>
        <authorList>
            <consortium name="DOE Joint Genome Institute"/>
            <person name="Kjaerbolling I."/>
            <person name="Vesth T."/>
            <person name="Frisvad J.C."/>
            <person name="Nybo J.L."/>
            <person name="Theobald S."/>
            <person name="Kildgaard S."/>
            <person name="Isbrandt T."/>
            <person name="Kuo A."/>
            <person name="Sato A."/>
            <person name="Lyhne E.K."/>
            <person name="Kogle M.E."/>
            <person name="Wiebenga A."/>
            <person name="Kun R.S."/>
            <person name="Lubbers R.J."/>
            <person name="Makela M.R."/>
            <person name="Barry K."/>
            <person name="Chovatia M."/>
            <person name="Clum A."/>
            <person name="Daum C."/>
            <person name="Haridas S."/>
            <person name="He G."/>
            <person name="LaButti K."/>
            <person name="Lipzen A."/>
            <person name="Mondo S."/>
            <person name="Riley R."/>
            <person name="Salamov A."/>
            <person name="Simmons B.A."/>
            <person name="Magnuson J.K."/>
            <person name="Henrissat B."/>
            <person name="Mortensen U.H."/>
            <person name="Larsen T.O."/>
            <person name="Devries R.P."/>
            <person name="Grigoriev I.V."/>
            <person name="Machida M."/>
            <person name="Baker S.E."/>
            <person name="Andersen M.R."/>
        </authorList>
    </citation>
    <scope>NUCLEOTIDE SEQUENCE [LARGE SCALE GENOMIC DNA]</scope>
    <source>
        <strain evidence="2">CBS 130015</strain>
    </source>
</reference>
<evidence type="ECO:0008006" key="3">
    <source>
        <dbReference type="Google" id="ProtNLM"/>
    </source>
</evidence>
<accession>A0A5N6VVQ6</accession>
<dbReference type="AlphaFoldDB" id="A0A5N6VVQ6"/>
<dbReference type="Proteomes" id="UP000325433">
    <property type="component" value="Unassembled WGS sequence"/>
</dbReference>
<organism evidence="1 2">
    <name type="scientific">Aspergillus transmontanensis</name>
    <dbReference type="NCBI Taxonomy" id="1034304"/>
    <lineage>
        <taxon>Eukaryota</taxon>
        <taxon>Fungi</taxon>
        <taxon>Dikarya</taxon>
        <taxon>Ascomycota</taxon>
        <taxon>Pezizomycotina</taxon>
        <taxon>Eurotiomycetes</taxon>
        <taxon>Eurotiomycetidae</taxon>
        <taxon>Eurotiales</taxon>
        <taxon>Aspergillaceae</taxon>
        <taxon>Aspergillus</taxon>
        <taxon>Aspergillus subgen. Circumdati</taxon>
    </lineage>
</organism>
<keyword evidence="2" id="KW-1185">Reference proteome</keyword>
<proteinExistence type="predicted"/>
<dbReference type="EMBL" id="ML738333">
    <property type="protein sequence ID" value="KAE8312442.1"/>
    <property type="molecule type" value="Genomic_DNA"/>
</dbReference>
<name>A0A5N6VVQ6_9EURO</name>
<evidence type="ECO:0000313" key="2">
    <source>
        <dbReference type="Proteomes" id="UP000325433"/>
    </source>
</evidence>